<dbReference type="EMBL" id="MOCA01000004">
    <property type="protein sequence ID" value="ROO00514.1"/>
    <property type="molecule type" value="Genomic_DNA"/>
</dbReference>
<name>A0A423NQJ0_9PSED</name>
<evidence type="ECO:0000313" key="1">
    <source>
        <dbReference type="EMBL" id="ROO00514.1"/>
    </source>
</evidence>
<sequence length="399" mass="45491">MTAQPKGDEPEPGTGAHSIFSSFVMAGFECSSQRRQDGRRLDLLADTGHARWVDKDYQRLSGLNIRCARDGLRWHLIERSPGRYDWSSFVPMLKAAQAQQVQVVWDLCHYGYPDDLDFWRPAFVERFARFAAAAATVMMDEGVSVPFYSPINEISFWSWAGGEVAYFNPTARGRAQELKHQLVRASIAAIEAIREQAPHARFVQCDPLIHVLAGSRRSDDIEAAEAYRLSQFQAWDLLTGREWPGLGGQEHYLDIIGANFYAHNQWYYHGRRILRGERDFRPLSGMLKELHQRYQRPILIAETGAEDEERLPWLAYILEQTLLALERGVPVQGICWYPFLDYPGWDNGRYCPTGVFGYPDGEGERAAFHPLHVELAQVPERVAACLRRVNGGHIEGRGR</sequence>
<proteinExistence type="predicted"/>
<dbReference type="AlphaFoldDB" id="A0A423NQJ0"/>
<accession>A0A423NQJ0</accession>
<organism evidence="1 2">
    <name type="scientific">Pseudomonas moraviensis</name>
    <dbReference type="NCBI Taxonomy" id="321662"/>
    <lineage>
        <taxon>Bacteria</taxon>
        <taxon>Pseudomonadati</taxon>
        <taxon>Pseudomonadota</taxon>
        <taxon>Gammaproteobacteria</taxon>
        <taxon>Pseudomonadales</taxon>
        <taxon>Pseudomonadaceae</taxon>
        <taxon>Pseudomonas</taxon>
    </lineage>
</organism>
<dbReference type="InterPro" id="IPR017853">
    <property type="entry name" value="GH"/>
</dbReference>
<reference evidence="1 2" key="1">
    <citation type="submission" date="2016-10" db="EMBL/GenBank/DDBJ databases">
        <title>Comparative genome analysis of multiple Pseudomonas spp. focuses on biocontrol and plant growth promoting traits.</title>
        <authorList>
            <person name="Tao X.-Y."/>
            <person name="Taylor C.G."/>
        </authorList>
    </citation>
    <scope>NUCLEOTIDE SEQUENCE [LARGE SCALE GENOMIC DNA]</scope>
    <source>
        <strain evidence="1 2">36B3</strain>
    </source>
</reference>
<dbReference type="RefSeq" id="WP_123418327.1">
    <property type="nucleotide sequence ID" value="NZ_MOCA01000004.1"/>
</dbReference>
<dbReference type="Gene3D" id="3.20.20.80">
    <property type="entry name" value="Glycosidases"/>
    <property type="match status" value="1"/>
</dbReference>
<dbReference type="SUPFAM" id="SSF51445">
    <property type="entry name" value="(Trans)glycosidases"/>
    <property type="match status" value="1"/>
</dbReference>
<protein>
    <submittedName>
        <fullName evidence="1">Beta-glucosidase</fullName>
    </submittedName>
</protein>
<evidence type="ECO:0000313" key="2">
    <source>
        <dbReference type="Proteomes" id="UP000284207"/>
    </source>
</evidence>
<comment type="caution">
    <text evidence="1">The sequence shown here is derived from an EMBL/GenBank/DDBJ whole genome shotgun (WGS) entry which is preliminary data.</text>
</comment>
<dbReference type="Proteomes" id="UP000284207">
    <property type="component" value="Unassembled WGS sequence"/>
</dbReference>
<gene>
    <name evidence="1" type="ORF">BK674_07995</name>
</gene>